<dbReference type="EMBL" id="CP030041">
    <property type="protein sequence ID" value="AWW33162.1"/>
    <property type="molecule type" value="Genomic_DNA"/>
</dbReference>
<keyword evidence="4" id="KW-1185">Reference proteome</keyword>
<keyword evidence="1" id="KW-0812">Transmembrane</keyword>
<name>A0A2Z4IQ11_9BACT</name>
<dbReference type="KEGG" id="est:DN752_12460"/>
<gene>
    <name evidence="3" type="ORF">DN752_12460</name>
</gene>
<evidence type="ECO:0000313" key="3">
    <source>
        <dbReference type="EMBL" id="AWW33162.1"/>
    </source>
</evidence>
<dbReference type="InterPro" id="IPR019886">
    <property type="entry name" value="Na_symporter_ssu"/>
</dbReference>
<dbReference type="Pfam" id="PF13937">
    <property type="entry name" value="DUF4212"/>
    <property type="match status" value="1"/>
</dbReference>
<dbReference type="OrthoDB" id="9797746at2"/>
<dbReference type="AlphaFoldDB" id="A0A2Z4IQ11"/>
<evidence type="ECO:0000259" key="2">
    <source>
        <dbReference type="Pfam" id="PF13937"/>
    </source>
</evidence>
<organism evidence="3 4">
    <name type="scientific">Echinicola strongylocentroti</name>
    <dbReference type="NCBI Taxonomy" id="1795355"/>
    <lineage>
        <taxon>Bacteria</taxon>
        <taxon>Pseudomonadati</taxon>
        <taxon>Bacteroidota</taxon>
        <taxon>Cytophagia</taxon>
        <taxon>Cytophagales</taxon>
        <taxon>Cyclobacteriaceae</taxon>
        <taxon>Echinicola</taxon>
    </lineage>
</organism>
<keyword evidence="1" id="KW-1133">Transmembrane helix</keyword>
<evidence type="ECO:0000313" key="4">
    <source>
        <dbReference type="Proteomes" id="UP000248688"/>
    </source>
</evidence>
<sequence>MSQQEKMKAYWRRNVKILLSLLAVWFTVSFGCGILLVDVLNKVQLGGFKLGFWFAQQGAIYVFVILIFVYVWLLNKLDREFDVHE</sequence>
<dbReference type="Proteomes" id="UP000248688">
    <property type="component" value="Chromosome"/>
</dbReference>
<keyword evidence="1" id="KW-0472">Membrane</keyword>
<proteinExistence type="predicted"/>
<accession>A0A2Z4IQ11</accession>
<dbReference type="PROSITE" id="PS51257">
    <property type="entry name" value="PROKAR_LIPOPROTEIN"/>
    <property type="match status" value="1"/>
</dbReference>
<reference evidence="3 4" key="1">
    <citation type="submission" date="2018-06" db="EMBL/GenBank/DDBJ databases">
        <title>Echinicola strongylocentroti sp. nov., isolated from a sea urchin Strongylocentrotus intermedius.</title>
        <authorList>
            <person name="Bae S.S."/>
        </authorList>
    </citation>
    <scope>NUCLEOTIDE SEQUENCE [LARGE SCALE GENOMIC DNA]</scope>
    <source>
        <strain evidence="3 4">MEBiC08714</strain>
    </source>
</reference>
<dbReference type="NCBIfam" id="TIGR03647">
    <property type="entry name" value="Na_symport_sm"/>
    <property type="match status" value="1"/>
</dbReference>
<protein>
    <submittedName>
        <fullName evidence="3">DUF4212 domain-containing protein</fullName>
    </submittedName>
</protein>
<dbReference type="RefSeq" id="WP_112786529.1">
    <property type="nucleotide sequence ID" value="NZ_CP030041.1"/>
</dbReference>
<feature type="transmembrane region" description="Helical" evidence="1">
    <location>
        <begin position="21"/>
        <end position="40"/>
    </location>
</feature>
<evidence type="ECO:0000256" key="1">
    <source>
        <dbReference type="SAM" id="Phobius"/>
    </source>
</evidence>
<feature type="transmembrane region" description="Helical" evidence="1">
    <location>
        <begin position="52"/>
        <end position="73"/>
    </location>
</feature>
<feature type="domain" description="Sodium symporter small subunit" evidence="2">
    <location>
        <begin position="8"/>
        <end position="84"/>
    </location>
</feature>